<reference evidence="1 2" key="1">
    <citation type="journal article" date="2019" name="Environ. Microbiol.">
        <title>An active ?-lactamase is a part of an orchestrated cell wall stress resistance network of Bacillus subtilis and related rhizosphere species.</title>
        <authorList>
            <person name="Bucher T."/>
            <person name="Keren-Paz A."/>
            <person name="Hausser J."/>
            <person name="Olender T."/>
            <person name="Cytryn E."/>
            <person name="Kolodkin-Gal I."/>
        </authorList>
    </citation>
    <scope>NUCLEOTIDE SEQUENCE [LARGE SCALE GENOMIC DNA]</scope>
    <source>
        <strain evidence="1 2">I5</strain>
    </source>
</reference>
<dbReference type="AlphaFoldDB" id="A0A4U3AU40"/>
<organism evidence="1 2">
    <name type="scientific">Bacillus wiedmannii</name>
    <dbReference type="NCBI Taxonomy" id="1890302"/>
    <lineage>
        <taxon>Bacteria</taxon>
        <taxon>Bacillati</taxon>
        <taxon>Bacillota</taxon>
        <taxon>Bacilli</taxon>
        <taxon>Bacillales</taxon>
        <taxon>Bacillaceae</taxon>
        <taxon>Bacillus</taxon>
        <taxon>Bacillus cereus group</taxon>
    </lineage>
</organism>
<name>A0A4U3AU40_9BACI</name>
<keyword evidence="1" id="KW-0378">Hydrolase</keyword>
<dbReference type="EMBL" id="SZON01001354">
    <property type="protein sequence ID" value="TKI91429.1"/>
    <property type="molecule type" value="Genomic_DNA"/>
</dbReference>
<proteinExistence type="predicted"/>
<evidence type="ECO:0000313" key="2">
    <source>
        <dbReference type="Proteomes" id="UP000305222"/>
    </source>
</evidence>
<dbReference type="GO" id="GO:0016787">
    <property type="term" value="F:hydrolase activity"/>
    <property type="evidence" value="ECO:0007669"/>
    <property type="project" value="UniProtKB-KW"/>
</dbReference>
<accession>A0A4U3AU40</accession>
<dbReference type="Proteomes" id="UP000305222">
    <property type="component" value="Unassembled WGS sequence"/>
</dbReference>
<protein>
    <submittedName>
        <fullName evidence="1">Alpha/beta hydrolase</fullName>
    </submittedName>
</protein>
<sequence>EGTHSIYLYAPDEIYKFTMDFIKNKVMKN</sequence>
<evidence type="ECO:0000313" key="1">
    <source>
        <dbReference type="EMBL" id="TKI91429.1"/>
    </source>
</evidence>
<comment type="caution">
    <text evidence="1">The sequence shown here is derived from an EMBL/GenBank/DDBJ whole genome shotgun (WGS) entry which is preliminary data.</text>
</comment>
<gene>
    <name evidence="1" type="ORF">FC699_22025</name>
</gene>
<feature type="non-terminal residue" evidence="1">
    <location>
        <position position="1"/>
    </location>
</feature>